<gene>
    <name evidence="2" type="ORF">Wes44_54</name>
</gene>
<dbReference type="PIRSF" id="PIRSF011911">
    <property type="entry name" value="A118_put_portal"/>
    <property type="match status" value="1"/>
</dbReference>
<dbReference type="NCBIfam" id="TIGR01542">
    <property type="entry name" value="A118_put_portal"/>
    <property type="match status" value="1"/>
</dbReference>
<proteinExistence type="predicted"/>
<evidence type="ECO:0000313" key="3">
    <source>
        <dbReference type="Proteomes" id="UP000260494"/>
    </source>
</evidence>
<sequence length="509" mass="57660">MFSSIRATIRRWAYKMGLLKNVDQKHFKDSAVSDEMEQAIAQWRDMYKGYYSPFHDTTYTTVDGNTHAHRMKSLGMAQVLSAELASLMFNERCSISLEDIATDDYVNGVLDENSFTTNFQINLEKMCALGGMAIKVYANDDEVLLGYASAEDFIPLAHNGKIVTDGVFIADRVKKDDRQYILLEFHTWDKETYVITNRLYESYDGVQLSTEVTLSTLDKYADLEPETRIEDLDEPLFVYMKLALPNNIDLNSPMGVSIFAKALDTLEAIDTKYDSFDREFRLGKKRILVPFSAVQAQPDQNGNMRRYFDVNDEVYEALGMDTGAEEIKEIDTTLRVQEHIDAINAELEILSTRTGFSAGTFTFTAQGLKTATEVVSENSKTYRTRRQHLTAVEEGLKHMIRAILVVADLYGFYHADEDQEITVNFDDSLSEDRDTNADYWIKLKTMGLAPNVMAIQKVLKVTEEEAIELDAQIKEDQKAMMPVDVTIGGDDPAPDDEDVVGDDEEPIDE</sequence>
<dbReference type="Pfam" id="PF05133">
    <property type="entry name" value="SPP1_portal"/>
    <property type="match status" value="1"/>
</dbReference>
<dbReference type="InterPro" id="IPR006432">
    <property type="entry name" value="Phage_portal_A118-type"/>
</dbReference>
<reference evidence="3" key="1">
    <citation type="submission" date="2018-07" db="EMBL/GenBank/DDBJ databases">
        <authorList>
            <person name="Himelright M."/>
            <person name="Eisemann E."/>
            <person name="Alder H."/>
            <person name="Craig M."/>
            <person name="Clem A."/>
            <person name="Temple L."/>
        </authorList>
    </citation>
    <scope>NUCLEOTIDE SEQUENCE [LARGE SCALE GENOMIC DNA]</scope>
</reference>
<dbReference type="InterPro" id="IPR021145">
    <property type="entry name" value="Portal_protein_SPP1_Gp6-like"/>
</dbReference>
<evidence type="ECO:0000313" key="2">
    <source>
        <dbReference type="EMBL" id="AXN58363.1"/>
    </source>
</evidence>
<organism evidence="2 3">
    <name type="scientific">Bacillus phage Wes44</name>
    <dbReference type="NCBI Taxonomy" id="2283012"/>
    <lineage>
        <taxon>Viruses</taxon>
        <taxon>Duplodnaviria</taxon>
        <taxon>Heunggongvirae</taxon>
        <taxon>Uroviricota</taxon>
        <taxon>Caudoviricetes</taxon>
        <taxon>Gutmannvirinae</taxon>
        <taxon>Carmenvirus</taxon>
        <taxon>Carmenvirus Wes44</taxon>
    </lineage>
</organism>
<protein>
    <submittedName>
        <fullName evidence="2">Portal protein</fullName>
    </submittedName>
</protein>
<feature type="region of interest" description="Disordered" evidence="1">
    <location>
        <begin position="480"/>
        <end position="509"/>
    </location>
</feature>
<accession>A0A346FK58</accession>
<evidence type="ECO:0000256" key="1">
    <source>
        <dbReference type="SAM" id="MobiDB-lite"/>
    </source>
</evidence>
<dbReference type="EMBL" id="MH598512">
    <property type="protein sequence ID" value="AXN58363.1"/>
    <property type="molecule type" value="Genomic_DNA"/>
</dbReference>
<keyword evidence="3" id="KW-1185">Reference proteome</keyword>
<dbReference type="Proteomes" id="UP000260494">
    <property type="component" value="Segment"/>
</dbReference>
<name>A0A346FK58_9CAUD</name>
<feature type="compositionally biased region" description="Acidic residues" evidence="1">
    <location>
        <begin position="492"/>
        <end position="509"/>
    </location>
</feature>